<sequence length="125" mass="13703">MLNLIEVKIGLISVVILRTTSYAWCSVSLQALATLNASTRPFIPLVHGLLALLTSLSISFGVSVGGGTKWVPRVPSKLWVSFPRRDPSRAELEKFLETTFFPPPRRAAIYYLSYAAPLLPSSVSI</sequence>
<name>A0ACD3ATL9_9AGAR</name>
<reference evidence="1 2" key="1">
    <citation type="journal article" date="2019" name="Nat. Ecol. Evol.">
        <title>Megaphylogeny resolves global patterns of mushroom evolution.</title>
        <authorList>
            <person name="Varga T."/>
            <person name="Krizsan K."/>
            <person name="Foldi C."/>
            <person name="Dima B."/>
            <person name="Sanchez-Garcia M."/>
            <person name="Sanchez-Ramirez S."/>
            <person name="Szollosi G.J."/>
            <person name="Szarkandi J.G."/>
            <person name="Papp V."/>
            <person name="Albert L."/>
            <person name="Andreopoulos W."/>
            <person name="Angelini C."/>
            <person name="Antonin V."/>
            <person name="Barry K.W."/>
            <person name="Bougher N.L."/>
            <person name="Buchanan P."/>
            <person name="Buyck B."/>
            <person name="Bense V."/>
            <person name="Catcheside P."/>
            <person name="Chovatia M."/>
            <person name="Cooper J."/>
            <person name="Damon W."/>
            <person name="Desjardin D."/>
            <person name="Finy P."/>
            <person name="Geml J."/>
            <person name="Haridas S."/>
            <person name="Hughes K."/>
            <person name="Justo A."/>
            <person name="Karasinski D."/>
            <person name="Kautmanova I."/>
            <person name="Kiss B."/>
            <person name="Kocsube S."/>
            <person name="Kotiranta H."/>
            <person name="LaButti K.M."/>
            <person name="Lechner B.E."/>
            <person name="Liimatainen K."/>
            <person name="Lipzen A."/>
            <person name="Lukacs Z."/>
            <person name="Mihaltcheva S."/>
            <person name="Morgado L.N."/>
            <person name="Niskanen T."/>
            <person name="Noordeloos M.E."/>
            <person name="Ohm R.A."/>
            <person name="Ortiz-Santana B."/>
            <person name="Ovrebo C."/>
            <person name="Racz N."/>
            <person name="Riley R."/>
            <person name="Savchenko A."/>
            <person name="Shiryaev A."/>
            <person name="Soop K."/>
            <person name="Spirin V."/>
            <person name="Szebenyi C."/>
            <person name="Tomsovsky M."/>
            <person name="Tulloss R.E."/>
            <person name="Uehling J."/>
            <person name="Grigoriev I.V."/>
            <person name="Vagvolgyi C."/>
            <person name="Papp T."/>
            <person name="Martin F.M."/>
            <person name="Miettinen O."/>
            <person name="Hibbett D.S."/>
            <person name="Nagy L.G."/>
        </authorList>
    </citation>
    <scope>NUCLEOTIDE SEQUENCE [LARGE SCALE GENOMIC DNA]</scope>
    <source>
        <strain evidence="1 2">NL-1719</strain>
    </source>
</reference>
<evidence type="ECO:0000313" key="1">
    <source>
        <dbReference type="EMBL" id="TFK69060.1"/>
    </source>
</evidence>
<proteinExistence type="predicted"/>
<organism evidence="1 2">
    <name type="scientific">Pluteus cervinus</name>
    <dbReference type="NCBI Taxonomy" id="181527"/>
    <lineage>
        <taxon>Eukaryota</taxon>
        <taxon>Fungi</taxon>
        <taxon>Dikarya</taxon>
        <taxon>Basidiomycota</taxon>
        <taxon>Agaricomycotina</taxon>
        <taxon>Agaricomycetes</taxon>
        <taxon>Agaricomycetidae</taxon>
        <taxon>Agaricales</taxon>
        <taxon>Pluteineae</taxon>
        <taxon>Pluteaceae</taxon>
        <taxon>Pluteus</taxon>
    </lineage>
</organism>
<gene>
    <name evidence="1" type="ORF">BDN72DRAFT_841049</name>
</gene>
<protein>
    <submittedName>
        <fullName evidence="1">Uncharacterized protein</fullName>
    </submittedName>
</protein>
<keyword evidence="2" id="KW-1185">Reference proteome</keyword>
<evidence type="ECO:0000313" key="2">
    <source>
        <dbReference type="Proteomes" id="UP000308600"/>
    </source>
</evidence>
<dbReference type="Proteomes" id="UP000308600">
    <property type="component" value="Unassembled WGS sequence"/>
</dbReference>
<accession>A0ACD3ATL9</accession>
<dbReference type="EMBL" id="ML208338">
    <property type="protein sequence ID" value="TFK69060.1"/>
    <property type="molecule type" value="Genomic_DNA"/>
</dbReference>